<dbReference type="InterPro" id="IPR032675">
    <property type="entry name" value="LRR_dom_sf"/>
</dbReference>
<evidence type="ECO:0000256" key="10">
    <source>
        <dbReference type="ARBA" id="ARBA00023180"/>
    </source>
</evidence>
<dbReference type="GO" id="GO:0005886">
    <property type="term" value="C:plasma membrane"/>
    <property type="evidence" value="ECO:0007669"/>
    <property type="project" value="TreeGrafter"/>
</dbReference>
<dbReference type="PANTHER" id="PTHR24365">
    <property type="entry name" value="TOLL-LIKE RECEPTOR"/>
    <property type="match status" value="1"/>
</dbReference>
<dbReference type="EMBL" id="CAXITT010000242">
    <property type="protein sequence ID" value="CAL1536887.1"/>
    <property type="molecule type" value="Genomic_DNA"/>
</dbReference>
<dbReference type="Proteomes" id="UP001497497">
    <property type="component" value="Unassembled WGS sequence"/>
</dbReference>
<evidence type="ECO:0000256" key="1">
    <source>
        <dbReference type="ARBA" id="ARBA00004479"/>
    </source>
</evidence>
<dbReference type="SMART" id="SM00369">
    <property type="entry name" value="LRR_TYP"/>
    <property type="match status" value="8"/>
</dbReference>
<evidence type="ECO:0000256" key="3">
    <source>
        <dbReference type="ARBA" id="ARBA00022614"/>
    </source>
</evidence>
<evidence type="ECO:0000256" key="4">
    <source>
        <dbReference type="ARBA" id="ARBA00022692"/>
    </source>
</evidence>
<reference evidence="13 14" key="1">
    <citation type="submission" date="2024-04" db="EMBL/GenBank/DDBJ databases">
        <authorList>
            <consortium name="Genoscope - CEA"/>
            <person name="William W."/>
        </authorList>
    </citation>
    <scope>NUCLEOTIDE SEQUENCE [LARGE SCALE GENOMIC DNA]</scope>
</reference>
<dbReference type="PANTHER" id="PTHR24365:SF541">
    <property type="entry name" value="PROTEIN TOLL-RELATED"/>
    <property type="match status" value="1"/>
</dbReference>
<dbReference type="PROSITE" id="PS50104">
    <property type="entry name" value="TIR"/>
    <property type="match status" value="1"/>
</dbReference>
<comment type="subcellular location">
    <subcellularLocation>
        <location evidence="1">Membrane</location>
        <topology evidence="1">Single-pass type I membrane protein</topology>
    </subcellularLocation>
</comment>
<name>A0AAV2HS17_LYMST</name>
<dbReference type="SUPFAM" id="SSF52058">
    <property type="entry name" value="L domain-like"/>
    <property type="match status" value="2"/>
</dbReference>
<organism evidence="13 14">
    <name type="scientific">Lymnaea stagnalis</name>
    <name type="common">Great pond snail</name>
    <name type="synonym">Helix stagnalis</name>
    <dbReference type="NCBI Taxonomy" id="6523"/>
    <lineage>
        <taxon>Eukaryota</taxon>
        <taxon>Metazoa</taxon>
        <taxon>Spiralia</taxon>
        <taxon>Lophotrochozoa</taxon>
        <taxon>Mollusca</taxon>
        <taxon>Gastropoda</taxon>
        <taxon>Heterobranchia</taxon>
        <taxon>Euthyneura</taxon>
        <taxon>Panpulmonata</taxon>
        <taxon>Hygrophila</taxon>
        <taxon>Lymnaeoidea</taxon>
        <taxon>Lymnaeidae</taxon>
        <taxon>Lymnaea</taxon>
    </lineage>
</organism>
<dbReference type="InterPro" id="IPR001611">
    <property type="entry name" value="Leu-rich_rpt"/>
</dbReference>
<keyword evidence="6" id="KW-0677">Repeat</keyword>
<keyword evidence="3" id="KW-0433">Leucine-rich repeat</keyword>
<comment type="caution">
    <text evidence="13">The sequence shown here is derived from an EMBL/GenBank/DDBJ whole genome shotgun (WGS) entry which is preliminary data.</text>
</comment>
<keyword evidence="9" id="KW-0675">Receptor</keyword>
<keyword evidence="8 11" id="KW-0472">Membrane</keyword>
<feature type="non-terminal residue" evidence="13">
    <location>
        <position position="1"/>
    </location>
</feature>
<comment type="similarity">
    <text evidence="2">Belongs to the Toll-like receptor family.</text>
</comment>
<evidence type="ECO:0000313" key="14">
    <source>
        <dbReference type="Proteomes" id="UP001497497"/>
    </source>
</evidence>
<dbReference type="InterPro" id="IPR003591">
    <property type="entry name" value="Leu-rich_rpt_typical-subtyp"/>
</dbReference>
<accession>A0AAV2HS17</accession>
<dbReference type="GO" id="GO:0006955">
    <property type="term" value="P:immune response"/>
    <property type="evidence" value="ECO:0007669"/>
    <property type="project" value="InterPro"/>
</dbReference>
<dbReference type="PIRSF" id="PIRSF037595">
    <property type="entry name" value="Toll-like_receptor"/>
    <property type="match status" value="1"/>
</dbReference>
<dbReference type="Gene3D" id="3.40.50.10140">
    <property type="entry name" value="Toll/interleukin-1 receptor homology (TIR) domain"/>
    <property type="match status" value="1"/>
</dbReference>
<feature type="domain" description="TIR" evidence="12">
    <location>
        <begin position="670"/>
        <end position="760"/>
    </location>
</feature>
<dbReference type="PROSITE" id="PS51450">
    <property type="entry name" value="LRR"/>
    <property type="match status" value="1"/>
</dbReference>
<sequence>ADCGRCNLTEVPQDLPDNITHLLLNYNNISSSALYPGVLANYSKLLVLQMDCNNLTVLPEGLFYGLSSLIQLSLYNNNILMDSALNRSTVFAPLGNTLKILVMNRNNPNTSSDQLMYPDFALSFLTKLTVLHMDGLMNKTFDQGFSNLKELRNLNLAGFKCGYCNIHLLSNETFQFLTSLHHLNVSDCGIQGKILENGAFEKLTELKSLDVSNNFDLGLSALGNVMYSFRSSPNLRHLKLQRIGARFAACIVVYKNTLRHFKNTSLEVIEAMDNEIEMIEFGAIQMLPPTLRTLNLTNNRIMFGAYWRDMGYLKGLKRLHLDGYPTPFRFAPNFPTKILHCKPPHTENCSDVKEESDVADEDEPFILPLPPTLTQLTMHSNSLEYQVNNISFSDNNSLEYVDISGNMFNSLIGPVTGLHSLKNLSLSSCFIETIENTFFKTLTSLQYLNLFRNLLGEFLCSNDDIFDPLINLTYLNISFNNLYRLNNASFKTLISLEILDLSINRLGSIHFSIAHMPNLTLFDLHSNQIGSLYKDTRIAISGLLAANKSFHVDMRDNPIFCDCDNLEFLEWVVETNIFGFPSKDYYCKYVSADQVTVEMPDGYEDEVRKLRRLCKTNVGLFVAAVGATLAVLVSLLGVIMYRFRYRQYVLGYWYHAAKFYVNHKASPEMYEYDVFISYENNDVEFMLEVRGHLRDERKIKVLIHGENFQVGRQIADNIYMAVTQCRKTLVILTRRLLASKWCTYELQVSHKDVLNVVNLF</sequence>
<evidence type="ECO:0000256" key="11">
    <source>
        <dbReference type="SAM" id="Phobius"/>
    </source>
</evidence>
<dbReference type="GO" id="GO:0002224">
    <property type="term" value="P:toll-like receptor signaling pathway"/>
    <property type="evidence" value="ECO:0007669"/>
    <property type="project" value="InterPro"/>
</dbReference>
<evidence type="ECO:0000256" key="8">
    <source>
        <dbReference type="ARBA" id="ARBA00023136"/>
    </source>
</evidence>
<keyword evidence="10" id="KW-0325">Glycoprotein</keyword>
<dbReference type="Pfam" id="PF13676">
    <property type="entry name" value="TIR_2"/>
    <property type="match status" value="1"/>
</dbReference>
<gene>
    <name evidence="13" type="ORF">GSLYS_00010800001</name>
</gene>
<dbReference type="GO" id="GO:0004888">
    <property type="term" value="F:transmembrane signaling receptor activity"/>
    <property type="evidence" value="ECO:0007669"/>
    <property type="project" value="InterPro"/>
</dbReference>
<evidence type="ECO:0000256" key="2">
    <source>
        <dbReference type="ARBA" id="ARBA00009634"/>
    </source>
</evidence>
<evidence type="ECO:0000313" key="13">
    <source>
        <dbReference type="EMBL" id="CAL1536887.1"/>
    </source>
</evidence>
<keyword evidence="14" id="KW-1185">Reference proteome</keyword>
<dbReference type="AlphaFoldDB" id="A0AAV2HS17"/>
<dbReference type="InterPro" id="IPR035897">
    <property type="entry name" value="Toll_tir_struct_dom_sf"/>
</dbReference>
<evidence type="ECO:0000259" key="12">
    <source>
        <dbReference type="PROSITE" id="PS50104"/>
    </source>
</evidence>
<dbReference type="InterPro" id="IPR000157">
    <property type="entry name" value="TIR_dom"/>
</dbReference>
<protein>
    <recommendedName>
        <fullName evidence="12">TIR domain-containing protein</fullName>
    </recommendedName>
</protein>
<keyword evidence="4 11" id="KW-0812">Transmembrane</keyword>
<evidence type="ECO:0000256" key="9">
    <source>
        <dbReference type="ARBA" id="ARBA00023170"/>
    </source>
</evidence>
<evidence type="ECO:0000256" key="6">
    <source>
        <dbReference type="ARBA" id="ARBA00022737"/>
    </source>
</evidence>
<dbReference type="Pfam" id="PF13855">
    <property type="entry name" value="LRR_8"/>
    <property type="match status" value="1"/>
</dbReference>
<evidence type="ECO:0000256" key="5">
    <source>
        <dbReference type="ARBA" id="ARBA00022729"/>
    </source>
</evidence>
<dbReference type="SUPFAM" id="SSF52200">
    <property type="entry name" value="Toll/Interleukin receptor TIR domain"/>
    <property type="match status" value="1"/>
</dbReference>
<proteinExistence type="inferred from homology"/>
<dbReference type="Gene3D" id="3.80.10.10">
    <property type="entry name" value="Ribonuclease Inhibitor"/>
    <property type="match status" value="3"/>
</dbReference>
<dbReference type="InterPro" id="IPR017241">
    <property type="entry name" value="Toll-like_receptor"/>
</dbReference>
<keyword evidence="5" id="KW-0732">Signal</keyword>
<keyword evidence="7 11" id="KW-1133">Transmembrane helix</keyword>
<feature type="transmembrane region" description="Helical" evidence="11">
    <location>
        <begin position="618"/>
        <end position="641"/>
    </location>
</feature>
<evidence type="ECO:0000256" key="7">
    <source>
        <dbReference type="ARBA" id="ARBA00022989"/>
    </source>
</evidence>